<gene>
    <name evidence="2" type="ORF">DI595_17225</name>
</gene>
<dbReference type="AlphaFoldDB" id="A0A2W5GUI9"/>
<reference evidence="2 3" key="1">
    <citation type="submission" date="2017-08" db="EMBL/GenBank/DDBJ databases">
        <title>Infants hospitalized years apart are colonized by the same room-sourced microbial strains.</title>
        <authorList>
            <person name="Brooks B."/>
            <person name="Olm M.R."/>
            <person name="Firek B.A."/>
            <person name="Baker R."/>
            <person name="Thomas B.C."/>
            <person name="Morowitz M.J."/>
            <person name="Banfield J.F."/>
        </authorList>
    </citation>
    <scope>NUCLEOTIDE SEQUENCE [LARGE SCALE GENOMIC DNA]</scope>
    <source>
        <strain evidence="2">S2_009_000_R2_73</strain>
    </source>
</reference>
<proteinExistence type="predicted"/>
<dbReference type="EMBL" id="QFOL01000255">
    <property type="protein sequence ID" value="PZP46952.1"/>
    <property type="molecule type" value="Genomic_DNA"/>
</dbReference>
<feature type="region of interest" description="Disordered" evidence="1">
    <location>
        <begin position="52"/>
        <end position="72"/>
    </location>
</feature>
<evidence type="ECO:0000313" key="3">
    <source>
        <dbReference type="Proteomes" id="UP000249769"/>
    </source>
</evidence>
<organism evidence="2 3">
    <name type="scientific">Agrobacterium fabrum</name>
    <dbReference type="NCBI Taxonomy" id="1176649"/>
    <lineage>
        <taxon>Bacteria</taxon>
        <taxon>Pseudomonadati</taxon>
        <taxon>Pseudomonadota</taxon>
        <taxon>Alphaproteobacteria</taxon>
        <taxon>Hyphomicrobiales</taxon>
        <taxon>Rhizobiaceae</taxon>
        <taxon>Rhizobium/Agrobacterium group</taxon>
        <taxon>Agrobacterium</taxon>
        <taxon>Agrobacterium tumefaciens complex</taxon>
    </lineage>
</organism>
<protein>
    <submittedName>
        <fullName evidence="2">Uncharacterized protein</fullName>
    </submittedName>
</protein>
<name>A0A2W5GUI9_9HYPH</name>
<comment type="caution">
    <text evidence="2">The sequence shown here is derived from an EMBL/GenBank/DDBJ whole genome shotgun (WGS) entry which is preliminary data.</text>
</comment>
<sequence>MSFGWWIAEDFLQRADLVLPSFRRKTTRKQTAHTNFIAGIIISSVMSSAPKPRVAAGTSVTGSVSSAEGISR</sequence>
<accession>A0A2W5GUI9</accession>
<evidence type="ECO:0000256" key="1">
    <source>
        <dbReference type="SAM" id="MobiDB-lite"/>
    </source>
</evidence>
<evidence type="ECO:0000313" key="2">
    <source>
        <dbReference type="EMBL" id="PZP46952.1"/>
    </source>
</evidence>
<dbReference type="Proteomes" id="UP000249769">
    <property type="component" value="Unassembled WGS sequence"/>
</dbReference>
<feature type="compositionally biased region" description="Polar residues" evidence="1">
    <location>
        <begin position="58"/>
        <end position="72"/>
    </location>
</feature>